<feature type="compositionally biased region" description="Basic residues" evidence="1">
    <location>
        <begin position="213"/>
        <end position="228"/>
    </location>
</feature>
<feature type="compositionally biased region" description="Basic and acidic residues" evidence="1">
    <location>
        <begin position="156"/>
        <end position="176"/>
    </location>
</feature>
<protein>
    <submittedName>
        <fullName evidence="2">Uncharacterized protein</fullName>
    </submittedName>
</protein>
<reference evidence="2" key="1">
    <citation type="submission" date="2021-01" db="EMBL/GenBank/DDBJ databases">
        <authorList>
            <consortium name="Genoscope - CEA"/>
            <person name="William W."/>
        </authorList>
    </citation>
    <scope>NUCLEOTIDE SEQUENCE</scope>
</reference>
<evidence type="ECO:0000313" key="2">
    <source>
        <dbReference type="EMBL" id="CAD8148961.1"/>
    </source>
</evidence>
<organism evidence="2 3">
    <name type="scientific">Paramecium pentaurelia</name>
    <dbReference type="NCBI Taxonomy" id="43138"/>
    <lineage>
        <taxon>Eukaryota</taxon>
        <taxon>Sar</taxon>
        <taxon>Alveolata</taxon>
        <taxon>Ciliophora</taxon>
        <taxon>Intramacronucleata</taxon>
        <taxon>Oligohymenophorea</taxon>
        <taxon>Peniculida</taxon>
        <taxon>Parameciidae</taxon>
        <taxon>Paramecium</taxon>
    </lineage>
</organism>
<proteinExistence type="predicted"/>
<keyword evidence="3" id="KW-1185">Reference proteome</keyword>
<evidence type="ECO:0000313" key="3">
    <source>
        <dbReference type="Proteomes" id="UP000689195"/>
    </source>
</evidence>
<comment type="caution">
    <text evidence="2">The sequence shown here is derived from an EMBL/GenBank/DDBJ whole genome shotgun (WGS) entry which is preliminary data.</text>
</comment>
<dbReference type="OrthoDB" id="311199at2759"/>
<dbReference type="EMBL" id="CAJJDO010000018">
    <property type="protein sequence ID" value="CAD8148961.1"/>
    <property type="molecule type" value="Genomic_DNA"/>
</dbReference>
<gene>
    <name evidence="2" type="ORF">PPENT_87.1.T0180329</name>
</gene>
<name>A0A8S1T599_9CILI</name>
<dbReference type="AlphaFoldDB" id="A0A8S1T599"/>
<feature type="region of interest" description="Disordered" evidence="1">
    <location>
        <begin position="107"/>
        <end position="238"/>
    </location>
</feature>
<evidence type="ECO:0000256" key="1">
    <source>
        <dbReference type="SAM" id="MobiDB-lite"/>
    </source>
</evidence>
<feature type="compositionally biased region" description="Basic and acidic residues" evidence="1">
    <location>
        <begin position="192"/>
        <end position="212"/>
    </location>
</feature>
<sequence length="311" mass="37931">MSEQEYSQFLFEKHDQNKFDKYEELVDFKGFKLPNDKNQTKYLLDEDEGWCDLNGCYYNSLGQPSGWIILSKDGKKYIRFNQNKEFIEEQENKYYQNEQFNAKHLVQNQQKHKNLKDEEEQQQKQQSKQENRKQQNQSNQSNQKNQDHQRKQKYNKQKDQEHEKAKIQDTSEKDQEQDQEEDLYVVKIDQQLPKETKNTNDNPKTNDQEGRQRNRRDKKQNDRNRKKQNKDDQNDDNQESKKYYILNIYEISLSKEDFIKYLIEECKIQEKSIIEYHENILKLALEKDAIKLYRLNRKQQTDKVQQFIVST</sequence>
<feature type="compositionally biased region" description="Low complexity" evidence="1">
    <location>
        <begin position="134"/>
        <end position="144"/>
    </location>
</feature>
<accession>A0A8S1T599</accession>
<dbReference type="Proteomes" id="UP000689195">
    <property type="component" value="Unassembled WGS sequence"/>
</dbReference>